<evidence type="ECO:0000313" key="3">
    <source>
        <dbReference type="Proteomes" id="UP000092993"/>
    </source>
</evidence>
<keyword evidence="3" id="KW-1185">Reference proteome</keyword>
<feature type="compositionally biased region" description="Polar residues" evidence="1">
    <location>
        <begin position="67"/>
        <end position="81"/>
    </location>
</feature>
<feature type="region of interest" description="Disordered" evidence="1">
    <location>
        <begin position="52"/>
        <end position="108"/>
    </location>
</feature>
<organism evidence="2 3">
    <name type="scientific">Grifola frondosa</name>
    <name type="common">Maitake</name>
    <name type="synonym">Polyporus frondosus</name>
    <dbReference type="NCBI Taxonomy" id="5627"/>
    <lineage>
        <taxon>Eukaryota</taxon>
        <taxon>Fungi</taxon>
        <taxon>Dikarya</taxon>
        <taxon>Basidiomycota</taxon>
        <taxon>Agaricomycotina</taxon>
        <taxon>Agaricomycetes</taxon>
        <taxon>Polyporales</taxon>
        <taxon>Grifolaceae</taxon>
        <taxon>Grifola</taxon>
    </lineage>
</organism>
<name>A0A1C7MNI5_GRIFR</name>
<feature type="region of interest" description="Disordered" evidence="1">
    <location>
        <begin position="155"/>
        <end position="179"/>
    </location>
</feature>
<dbReference type="EMBL" id="LUGG01000002">
    <property type="protein sequence ID" value="OBZ78358.1"/>
    <property type="molecule type" value="Genomic_DNA"/>
</dbReference>
<evidence type="ECO:0000256" key="1">
    <source>
        <dbReference type="SAM" id="MobiDB-lite"/>
    </source>
</evidence>
<protein>
    <submittedName>
        <fullName evidence="2">Uncharacterized protein</fullName>
    </submittedName>
</protein>
<gene>
    <name evidence="2" type="ORF">A0H81_02635</name>
</gene>
<reference evidence="2 3" key="1">
    <citation type="submission" date="2016-03" db="EMBL/GenBank/DDBJ databases">
        <title>Whole genome sequencing of Grifola frondosa 9006-11.</title>
        <authorList>
            <person name="Min B."/>
            <person name="Park H."/>
            <person name="Kim J.-G."/>
            <person name="Cho H."/>
            <person name="Oh Y.-L."/>
            <person name="Kong W.-S."/>
            <person name="Choi I.-G."/>
        </authorList>
    </citation>
    <scope>NUCLEOTIDE SEQUENCE [LARGE SCALE GENOMIC DNA]</scope>
    <source>
        <strain evidence="2 3">9006-11</strain>
    </source>
</reference>
<evidence type="ECO:0000313" key="2">
    <source>
        <dbReference type="EMBL" id="OBZ78358.1"/>
    </source>
</evidence>
<sequence>MLSFFHLQPTGTGVLSVFGSRISHLCLPVGEASSPRRVTLVLIAASPDLGSTQRPPFSNVAHDTRCGSEQSSAPRQNSDSDVTAAHASTRPPAAGAPPPAPASPSSAQCLSARASSILPSSLPAGLRDARASLGRRLRLARQPANACTHWEGTIAGEAGRSGRGGDPVSRARVEKEGLT</sequence>
<dbReference type="Proteomes" id="UP000092993">
    <property type="component" value="Unassembled WGS sequence"/>
</dbReference>
<comment type="caution">
    <text evidence="2">The sequence shown here is derived from an EMBL/GenBank/DDBJ whole genome shotgun (WGS) entry which is preliminary data.</text>
</comment>
<dbReference type="AlphaFoldDB" id="A0A1C7MNI5"/>
<accession>A0A1C7MNI5</accession>
<proteinExistence type="predicted"/>
<feature type="compositionally biased region" description="Basic and acidic residues" evidence="1">
    <location>
        <begin position="169"/>
        <end position="179"/>
    </location>
</feature>